<dbReference type="Gene3D" id="3.40.50.2300">
    <property type="match status" value="1"/>
</dbReference>
<evidence type="ECO:0000313" key="1">
    <source>
        <dbReference type="EMBL" id="MEC4720918.1"/>
    </source>
</evidence>
<gene>
    <name evidence="1" type="ORF">RY831_17265</name>
</gene>
<protein>
    <submittedName>
        <fullName evidence="1">Response regulator</fullName>
    </submittedName>
</protein>
<organism evidence="1 2">
    <name type="scientific">Noviherbaspirillum album</name>
    <dbReference type="NCBI Taxonomy" id="3080276"/>
    <lineage>
        <taxon>Bacteria</taxon>
        <taxon>Pseudomonadati</taxon>
        <taxon>Pseudomonadota</taxon>
        <taxon>Betaproteobacteria</taxon>
        <taxon>Burkholderiales</taxon>
        <taxon>Oxalobacteraceae</taxon>
        <taxon>Noviherbaspirillum</taxon>
    </lineage>
</organism>
<accession>A0ABU6JBW8</accession>
<name>A0ABU6JBW8_9BURK</name>
<dbReference type="InterPro" id="IPR011006">
    <property type="entry name" value="CheY-like_superfamily"/>
</dbReference>
<dbReference type="Proteomes" id="UP001352263">
    <property type="component" value="Unassembled WGS sequence"/>
</dbReference>
<reference evidence="1 2" key="1">
    <citation type="submission" date="2023-10" db="EMBL/GenBank/DDBJ databases">
        <title>Noviherbaspirillum sp. CPCC 100848 genome assembly.</title>
        <authorList>
            <person name="Li X.Y."/>
            <person name="Fang X.M."/>
        </authorList>
    </citation>
    <scope>NUCLEOTIDE SEQUENCE [LARGE SCALE GENOMIC DNA]</scope>
    <source>
        <strain evidence="1 2">CPCC 100848</strain>
    </source>
</reference>
<dbReference type="RefSeq" id="WP_326507628.1">
    <property type="nucleotide sequence ID" value="NZ_JAWIIV010000014.1"/>
</dbReference>
<proteinExistence type="predicted"/>
<dbReference type="SUPFAM" id="SSF52172">
    <property type="entry name" value="CheY-like"/>
    <property type="match status" value="1"/>
</dbReference>
<dbReference type="EMBL" id="JAWIIV010000014">
    <property type="protein sequence ID" value="MEC4720918.1"/>
    <property type="molecule type" value="Genomic_DNA"/>
</dbReference>
<evidence type="ECO:0000313" key="2">
    <source>
        <dbReference type="Proteomes" id="UP001352263"/>
    </source>
</evidence>
<sequence length="160" mass="17888">MNSTRIPASAPSVPMQTAATKAFRSGAMLLVEKDALLRRTVALTARTLGIGHIHEAASQSAAIRMLGERSYYGAVIALDFGERRYAQYDFGLLNEIRTSADPACRDMPVAVLVDHCDTVLLQELRHRKVTRVILKPFRARTLLDTFSEFKEQLRQASELR</sequence>
<keyword evidence="2" id="KW-1185">Reference proteome</keyword>
<comment type="caution">
    <text evidence="1">The sequence shown here is derived from an EMBL/GenBank/DDBJ whole genome shotgun (WGS) entry which is preliminary data.</text>
</comment>